<accession>A0A845Q0Q3</accession>
<feature type="domain" description="RNA polymerase sigma factor 70 region 4 type 2" evidence="6">
    <location>
        <begin position="111"/>
        <end position="163"/>
    </location>
</feature>
<evidence type="ECO:0000256" key="2">
    <source>
        <dbReference type="ARBA" id="ARBA00023015"/>
    </source>
</evidence>
<comment type="similarity">
    <text evidence="1">Belongs to the sigma-70 factor family. ECF subfamily.</text>
</comment>
<dbReference type="InterPro" id="IPR039425">
    <property type="entry name" value="RNA_pol_sigma-70-like"/>
</dbReference>
<dbReference type="NCBIfam" id="TIGR02937">
    <property type="entry name" value="sigma70-ECF"/>
    <property type="match status" value="1"/>
</dbReference>
<evidence type="ECO:0000313" key="7">
    <source>
        <dbReference type="EMBL" id="NAW52267.1"/>
    </source>
</evidence>
<dbReference type="RefSeq" id="WP_166520513.1">
    <property type="nucleotide sequence ID" value="NZ_JAAABJ010000685.1"/>
</dbReference>
<dbReference type="Proteomes" id="UP000553459">
    <property type="component" value="Unassembled WGS sequence"/>
</dbReference>
<sequence length="176" mass="20894">MNEKILKQCSRNNRIAQRKLYDVYYPKLHFVCKRYLTSPEDIEEVLADSFYHILSKISQLKEWKAFDAWSRKITVNQCLNFLRTKYTPVISMEDYTRRLVHPLQDFPYNEQELLHLMETLPPGSKTIFNLYAIEGYSHKEIAAQLGISEGTSKSQLNFAKKKLQKLVHQFYFSKTF</sequence>
<dbReference type="GO" id="GO:0016987">
    <property type="term" value="F:sigma factor activity"/>
    <property type="evidence" value="ECO:0007669"/>
    <property type="project" value="UniProtKB-KW"/>
</dbReference>
<dbReference type="Gene3D" id="1.10.10.10">
    <property type="entry name" value="Winged helix-like DNA-binding domain superfamily/Winged helix DNA-binding domain"/>
    <property type="match status" value="1"/>
</dbReference>
<dbReference type="EMBL" id="JAAABJ010000685">
    <property type="protein sequence ID" value="NAW52267.1"/>
    <property type="molecule type" value="Genomic_DNA"/>
</dbReference>
<comment type="caution">
    <text evidence="7">The sequence shown here is derived from an EMBL/GenBank/DDBJ whole genome shotgun (WGS) entry which is preliminary data.</text>
</comment>
<dbReference type="InterPro" id="IPR036388">
    <property type="entry name" value="WH-like_DNA-bd_sf"/>
</dbReference>
<keyword evidence="4" id="KW-0804">Transcription</keyword>
<name>A0A845Q0Q3_9FLAO</name>
<proteinExistence type="inferred from homology"/>
<keyword evidence="8" id="KW-1185">Reference proteome</keyword>
<dbReference type="AlphaFoldDB" id="A0A845Q0Q3"/>
<evidence type="ECO:0000256" key="1">
    <source>
        <dbReference type="ARBA" id="ARBA00010641"/>
    </source>
</evidence>
<dbReference type="Pfam" id="PF04542">
    <property type="entry name" value="Sigma70_r2"/>
    <property type="match status" value="1"/>
</dbReference>
<dbReference type="CDD" id="cd06171">
    <property type="entry name" value="Sigma70_r4"/>
    <property type="match status" value="1"/>
</dbReference>
<dbReference type="InterPro" id="IPR013324">
    <property type="entry name" value="RNA_pol_sigma_r3/r4-like"/>
</dbReference>
<evidence type="ECO:0000313" key="8">
    <source>
        <dbReference type="Proteomes" id="UP000553459"/>
    </source>
</evidence>
<evidence type="ECO:0000256" key="4">
    <source>
        <dbReference type="ARBA" id="ARBA00023163"/>
    </source>
</evidence>
<evidence type="ECO:0000259" key="5">
    <source>
        <dbReference type="Pfam" id="PF04542"/>
    </source>
</evidence>
<dbReference type="SUPFAM" id="SSF88659">
    <property type="entry name" value="Sigma3 and sigma4 domains of RNA polymerase sigma factors"/>
    <property type="match status" value="1"/>
</dbReference>
<dbReference type="InterPro" id="IPR007627">
    <property type="entry name" value="RNA_pol_sigma70_r2"/>
</dbReference>
<feature type="domain" description="RNA polymerase sigma-70 region 2" evidence="5">
    <location>
        <begin position="20"/>
        <end position="85"/>
    </location>
</feature>
<dbReference type="PANTHER" id="PTHR43133">
    <property type="entry name" value="RNA POLYMERASE ECF-TYPE SIGMA FACTO"/>
    <property type="match status" value="1"/>
</dbReference>
<dbReference type="InterPro" id="IPR013325">
    <property type="entry name" value="RNA_pol_sigma_r2"/>
</dbReference>
<evidence type="ECO:0000256" key="3">
    <source>
        <dbReference type="ARBA" id="ARBA00023082"/>
    </source>
</evidence>
<dbReference type="GO" id="GO:0003677">
    <property type="term" value="F:DNA binding"/>
    <property type="evidence" value="ECO:0007669"/>
    <property type="project" value="InterPro"/>
</dbReference>
<reference evidence="7 8" key="1">
    <citation type="submission" date="2019-11" db="EMBL/GenBank/DDBJ databases">
        <title>Characterization of Elizabethkingia argenteiflava sp. nov., isolated from inner surface of Soybean Pods.</title>
        <authorList>
            <person name="Mo S."/>
        </authorList>
    </citation>
    <scope>NUCLEOTIDE SEQUENCE [LARGE SCALE GENOMIC DNA]</scope>
    <source>
        <strain evidence="7 8">YB22</strain>
    </source>
</reference>
<evidence type="ECO:0000259" key="6">
    <source>
        <dbReference type="Pfam" id="PF08281"/>
    </source>
</evidence>
<keyword evidence="3" id="KW-0731">Sigma factor</keyword>
<gene>
    <name evidence="7" type="ORF">GNY06_13070</name>
</gene>
<dbReference type="GO" id="GO:0006352">
    <property type="term" value="P:DNA-templated transcription initiation"/>
    <property type="evidence" value="ECO:0007669"/>
    <property type="project" value="InterPro"/>
</dbReference>
<dbReference type="SUPFAM" id="SSF88946">
    <property type="entry name" value="Sigma2 domain of RNA polymerase sigma factors"/>
    <property type="match status" value="1"/>
</dbReference>
<keyword evidence="2" id="KW-0805">Transcription regulation</keyword>
<dbReference type="PANTHER" id="PTHR43133:SF46">
    <property type="entry name" value="RNA POLYMERASE SIGMA-70 FACTOR ECF SUBFAMILY"/>
    <property type="match status" value="1"/>
</dbReference>
<dbReference type="Gene3D" id="1.10.1740.10">
    <property type="match status" value="1"/>
</dbReference>
<dbReference type="InterPro" id="IPR013249">
    <property type="entry name" value="RNA_pol_sigma70_r4_t2"/>
</dbReference>
<dbReference type="InterPro" id="IPR014284">
    <property type="entry name" value="RNA_pol_sigma-70_dom"/>
</dbReference>
<dbReference type="Pfam" id="PF08281">
    <property type="entry name" value="Sigma70_r4_2"/>
    <property type="match status" value="1"/>
</dbReference>
<organism evidence="7 8">
    <name type="scientific">Elizabethkingia argenteiflava</name>
    <dbReference type="NCBI Taxonomy" id="2681556"/>
    <lineage>
        <taxon>Bacteria</taxon>
        <taxon>Pseudomonadati</taxon>
        <taxon>Bacteroidota</taxon>
        <taxon>Flavobacteriia</taxon>
        <taxon>Flavobacteriales</taxon>
        <taxon>Weeksellaceae</taxon>
        <taxon>Elizabethkingia</taxon>
    </lineage>
</organism>
<protein>
    <submittedName>
        <fullName evidence="7">Sigma-70 family RNA polymerase sigma factor</fullName>
    </submittedName>
</protein>